<dbReference type="Gene3D" id="3.40.50.720">
    <property type="entry name" value="NAD(P)-binding Rossmann-like Domain"/>
    <property type="match status" value="1"/>
</dbReference>
<dbReference type="GO" id="GO:0016491">
    <property type="term" value="F:oxidoreductase activity"/>
    <property type="evidence" value="ECO:0007669"/>
    <property type="project" value="UniProtKB-KW"/>
</dbReference>
<name>A0A1C3YI84_GIBZE</name>
<organism evidence="3 4">
    <name type="scientific">Gibberella zeae (strain ATCC MYA-4620 / CBS 123657 / FGSC 9075 / NRRL 31084 / PH-1)</name>
    <name type="common">Wheat head blight fungus</name>
    <name type="synonym">Fusarium graminearum</name>
    <dbReference type="NCBI Taxonomy" id="229533"/>
    <lineage>
        <taxon>Eukaryota</taxon>
        <taxon>Fungi</taxon>
        <taxon>Dikarya</taxon>
        <taxon>Ascomycota</taxon>
        <taxon>Pezizomycotina</taxon>
        <taxon>Sordariomycetes</taxon>
        <taxon>Hypocreomycetidae</taxon>
        <taxon>Hypocreales</taxon>
        <taxon>Nectriaceae</taxon>
        <taxon>Fusarium</taxon>
    </lineage>
</organism>
<reference evidence="4" key="1">
    <citation type="journal article" date="2007" name="Science">
        <title>The Fusarium graminearum genome reveals a link between localized polymorphism and pathogen specialization.</title>
        <authorList>
            <person name="Cuomo C.A."/>
            <person name="Gueldener U."/>
            <person name="Xu J.-R."/>
            <person name="Trail F."/>
            <person name="Turgeon B.G."/>
            <person name="Di Pietro A."/>
            <person name="Walton J.D."/>
            <person name="Ma L.-J."/>
            <person name="Baker S.E."/>
            <person name="Rep M."/>
            <person name="Adam G."/>
            <person name="Antoniw J."/>
            <person name="Baldwin T."/>
            <person name="Calvo S.E."/>
            <person name="Chang Y.-L."/>
            <person name="DeCaprio D."/>
            <person name="Gale L.R."/>
            <person name="Gnerre S."/>
            <person name="Goswami R.S."/>
            <person name="Hammond-Kosack K."/>
            <person name="Harris L.J."/>
            <person name="Hilburn K."/>
            <person name="Kennell J.C."/>
            <person name="Kroken S."/>
            <person name="Magnuson J.K."/>
            <person name="Mannhaupt G."/>
            <person name="Mauceli E.W."/>
            <person name="Mewes H.-W."/>
            <person name="Mitterbauer R."/>
            <person name="Muehlbauer G."/>
            <person name="Muensterkoetter M."/>
            <person name="Nelson D."/>
            <person name="O'Donnell K."/>
            <person name="Ouellet T."/>
            <person name="Qi W."/>
            <person name="Quesneville H."/>
            <person name="Roncero M.I.G."/>
            <person name="Seong K.-Y."/>
            <person name="Tetko I.V."/>
            <person name="Urban M."/>
            <person name="Waalwijk C."/>
            <person name="Ward T.J."/>
            <person name="Yao J."/>
            <person name="Birren B.W."/>
            <person name="Kistler H.C."/>
        </authorList>
    </citation>
    <scope>NUCLEOTIDE SEQUENCE [LARGE SCALE GENOMIC DNA]</scope>
    <source>
        <strain evidence="4">ATCC MYA-4620 / CBS 123657 / FGSC 9075 / NRRL 31084 / PH-1</strain>
    </source>
</reference>
<proteinExistence type="inferred from homology"/>
<protein>
    <submittedName>
        <fullName evidence="3">Chromosome 1, complete genome</fullName>
    </submittedName>
</protein>
<dbReference type="Proteomes" id="UP000070720">
    <property type="component" value="Chromosome 1"/>
</dbReference>
<reference evidence="4" key="2">
    <citation type="journal article" date="2010" name="Nature">
        <title>Comparative genomics reveals mobile pathogenicity chromosomes in Fusarium.</title>
        <authorList>
            <person name="Ma L.J."/>
            <person name="van der Does H.C."/>
            <person name="Borkovich K.A."/>
            <person name="Coleman J.J."/>
            <person name="Daboussi M.J."/>
            <person name="Di Pietro A."/>
            <person name="Dufresne M."/>
            <person name="Freitag M."/>
            <person name="Grabherr M."/>
            <person name="Henrissat B."/>
            <person name="Houterman P.M."/>
            <person name="Kang S."/>
            <person name="Shim W.B."/>
            <person name="Woloshuk C."/>
            <person name="Xie X."/>
            <person name="Xu J.R."/>
            <person name="Antoniw J."/>
            <person name="Baker S.E."/>
            <person name="Bluhm B.H."/>
            <person name="Breakspear A."/>
            <person name="Brown D.W."/>
            <person name="Butchko R.A."/>
            <person name="Chapman S."/>
            <person name="Coulson R."/>
            <person name="Coutinho P.M."/>
            <person name="Danchin E.G."/>
            <person name="Diener A."/>
            <person name="Gale L.R."/>
            <person name="Gardiner D.M."/>
            <person name="Goff S."/>
            <person name="Hammond-Kosack K.E."/>
            <person name="Hilburn K."/>
            <person name="Hua-Van A."/>
            <person name="Jonkers W."/>
            <person name="Kazan K."/>
            <person name="Kodira C.D."/>
            <person name="Koehrsen M."/>
            <person name="Kumar L."/>
            <person name="Lee Y.H."/>
            <person name="Li L."/>
            <person name="Manners J.M."/>
            <person name="Miranda-Saavedra D."/>
            <person name="Mukherjee M."/>
            <person name="Park G."/>
            <person name="Park J."/>
            <person name="Park S.Y."/>
            <person name="Proctor R.H."/>
            <person name="Regev A."/>
            <person name="Ruiz-Roldan M.C."/>
            <person name="Sain D."/>
            <person name="Sakthikumar S."/>
            <person name="Sykes S."/>
            <person name="Schwartz D.C."/>
            <person name="Turgeon B.G."/>
            <person name="Wapinski I."/>
            <person name="Yoder O."/>
            <person name="Young S."/>
            <person name="Zeng Q."/>
            <person name="Zhou S."/>
            <person name="Galagan J."/>
            <person name="Cuomo C.A."/>
            <person name="Kistler H.C."/>
            <person name="Rep M."/>
        </authorList>
    </citation>
    <scope>GENOME REANNOTATION</scope>
    <source>
        <strain evidence="4">ATCC MYA-4620 / CBS 123657 / FGSC 9075 / NRRL 31084 / PH-1</strain>
    </source>
</reference>
<dbReference type="AlphaFoldDB" id="A0A1C3YI84"/>
<dbReference type="InterPro" id="IPR036291">
    <property type="entry name" value="NAD(P)-bd_dom_sf"/>
</dbReference>
<evidence type="ECO:0000313" key="3">
    <source>
        <dbReference type="EMBL" id="SCB64161.1"/>
    </source>
</evidence>
<dbReference type="PANTHER" id="PTHR24320:SF152">
    <property type="entry name" value="SHORT-CHAIN DEHYDROGENASE_REDUCTASE FAMILY PROTEIN"/>
    <property type="match status" value="1"/>
</dbReference>
<accession>A0A1C3YI84</accession>
<dbReference type="InParanoid" id="A0A1C3YI84"/>
<keyword evidence="2" id="KW-0560">Oxidoreductase</keyword>
<evidence type="ECO:0000313" key="4">
    <source>
        <dbReference type="Proteomes" id="UP000070720"/>
    </source>
</evidence>
<dbReference type="SUPFAM" id="SSF51735">
    <property type="entry name" value="NAD(P)-binding Rossmann-fold domains"/>
    <property type="match status" value="1"/>
</dbReference>
<dbReference type="InterPro" id="IPR002347">
    <property type="entry name" value="SDR_fam"/>
</dbReference>
<keyword evidence="4" id="KW-1185">Reference proteome</keyword>
<dbReference type="Pfam" id="PF00106">
    <property type="entry name" value="adh_short"/>
    <property type="match status" value="1"/>
</dbReference>
<dbReference type="PANTHER" id="PTHR24320">
    <property type="entry name" value="RETINOL DEHYDROGENASE"/>
    <property type="match status" value="1"/>
</dbReference>
<dbReference type="EMBL" id="HG970332">
    <property type="protein sequence ID" value="SCB64161.1"/>
    <property type="molecule type" value="Genomic_DNA"/>
</dbReference>
<dbReference type="eggNOG" id="KOG1208">
    <property type="taxonomic scope" value="Eukaryota"/>
</dbReference>
<gene>
    <name evidence="3" type="ORF">FGRAMPH1_01T02485</name>
</gene>
<evidence type="ECO:0000256" key="2">
    <source>
        <dbReference type="ARBA" id="ARBA00023002"/>
    </source>
</evidence>
<sequence>MIMSTSKGTVVVTGTNGGLGSAIVTDIIHKPELASNYTGLYTVRKAATATRLQKILSVAPKSHKHDVIDMDLSSLASVKTTAAEINRRVAAGDLPPIKVLILNAGYQDHEQITMTDDGYETTWQVNYLANQLLVLLLLQSMDKEKSRILIIGSWSHDIDDSRNNLGGAACYEGYDSLFPGPDELAKGKWSRPDTGGGWLTGFRRYGASKLCAVMLMHEIVNRLAQDPQLSNITVTGLDPGAMGSDLVRRGSSLMYNTIKIALPIVSPLLVWYNPNGPYRPLYKSAADAVRLAFETEAPKGRLLYLNGTDELETGKEARDEVKRRSLWVYGLEAAQIKQGDTILQDWQ</sequence>
<dbReference type="VEuPathDB" id="FungiDB:FGRAMPH1_01G02485"/>
<evidence type="ECO:0000256" key="1">
    <source>
        <dbReference type="ARBA" id="ARBA00006484"/>
    </source>
</evidence>
<dbReference type="PRINTS" id="PR00081">
    <property type="entry name" value="GDHRDH"/>
</dbReference>
<comment type="similarity">
    <text evidence="1">Belongs to the short-chain dehydrogenases/reductases (SDR) family.</text>
</comment>
<reference evidence="3 4" key="3">
    <citation type="journal article" date="2015" name="BMC Genomics">
        <title>The completed genome sequence of the pathogenic ascomycete fungus Fusarium graminearum.</title>
        <authorList>
            <person name="King R."/>
            <person name="Urban M."/>
            <person name="Hammond-Kosack M.C."/>
            <person name="Hassani-Pak K."/>
            <person name="Hammond-Kosack K.E."/>
        </authorList>
    </citation>
    <scope>NUCLEOTIDE SEQUENCE [LARGE SCALE GENOMIC DNA]</scope>
    <source>
        <strain evidence="4">ATCC MYA-4620 / CBS 123657 / FGSC 9075 / NRRL 31084 / PH-1</strain>
    </source>
</reference>